<dbReference type="AlphaFoldDB" id="A0A2U1QMP5"/>
<accession>A0A2U1QMP5</accession>
<dbReference type="Proteomes" id="UP000245207">
    <property type="component" value="Unassembled WGS sequence"/>
</dbReference>
<proteinExistence type="predicted"/>
<reference evidence="2 3" key="1">
    <citation type="journal article" date="2018" name="Mol. Plant">
        <title>The genome of Artemisia annua provides insight into the evolution of Asteraceae family and artemisinin biosynthesis.</title>
        <authorList>
            <person name="Shen Q."/>
            <person name="Zhang L."/>
            <person name="Liao Z."/>
            <person name="Wang S."/>
            <person name="Yan T."/>
            <person name="Shi P."/>
            <person name="Liu M."/>
            <person name="Fu X."/>
            <person name="Pan Q."/>
            <person name="Wang Y."/>
            <person name="Lv Z."/>
            <person name="Lu X."/>
            <person name="Zhang F."/>
            <person name="Jiang W."/>
            <person name="Ma Y."/>
            <person name="Chen M."/>
            <person name="Hao X."/>
            <person name="Li L."/>
            <person name="Tang Y."/>
            <person name="Lv G."/>
            <person name="Zhou Y."/>
            <person name="Sun X."/>
            <person name="Brodelius P.E."/>
            <person name="Rose J.K.C."/>
            <person name="Tang K."/>
        </authorList>
    </citation>
    <scope>NUCLEOTIDE SEQUENCE [LARGE SCALE GENOMIC DNA]</scope>
    <source>
        <strain evidence="3">cv. Huhao1</strain>
        <tissue evidence="2">Leaf</tissue>
    </source>
</reference>
<sequence length="94" mass="10457">MANKKPKGPLDAMFKPSTTSGKKGGLLVGSKEHAQVQKKLRLEYVQKFCRWMYDASVSFNAVKYDSFGPALEAVARHGPGIKPPTYHDFFSYSS</sequence>
<evidence type="ECO:0000313" key="3">
    <source>
        <dbReference type="Proteomes" id="UP000245207"/>
    </source>
</evidence>
<comment type="caution">
    <text evidence="2">The sequence shown here is derived from an EMBL/GenBank/DDBJ whole genome shotgun (WGS) entry which is preliminary data.</text>
</comment>
<feature type="region of interest" description="Disordered" evidence="1">
    <location>
        <begin position="1"/>
        <end position="26"/>
    </location>
</feature>
<dbReference type="EMBL" id="PKPP01000027">
    <property type="protein sequence ID" value="PWA99280.1"/>
    <property type="molecule type" value="Genomic_DNA"/>
</dbReference>
<name>A0A2U1QMP5_ARTAN</name>
<dbReference type="STRING" id="35608.A0A2U1QMP5"/>
<dbReference type="OrthoDB" id="1742785at2759"/>
<keyword evidence="3" id="KW-1185">Reference proteome</keyword>
<organism evidence="2 3">
    <name type="scientific">Artemisia annua</name>
    <name type="common">Sweet wormwood</name>
    <dbReference type="NCBI Taxonomy" id="35608"/>
    <lineage>
        <taxon>Eukaryota</taxon>
        <taxon>Viridiplantae</taxon>
        <taxon>Streptophyta</taxon>
        <taxon>Embryophyta</taxon>
        <taxon>Tracheophyta</taxon>
        <taxon>Spermatophyta</taxon>
        <taxon>Magnoliopsida</taxon>
        <taxon>eudicotyledons</taxon>
        <taxon>Gunneridae</taxon>
        <taxon>Pentapetalae</taxon>
        <taxon>asterids</taxon>
        <taxon>campanulids</taxon>
        <taxon>Asterales</taxon>
        <taxon>Asteraceae</taxon>
        <taxon>Asteroideae</taxon>
        <taxon>Anthemideae</taxon>
        <taxon>Artemisiinae</taxon>
        <taxon>Artemisia</taxon>
    </lineage>
</organism>
<gene>
    <name evidence="2" type="ORF">CTI12_AA010410</name>
</gene>
<protein>
    <submittedName>
        <fullName evidence="2">Uncharacterized protein</fullName>
    </submittedName>
</protein>
<evidence type="ECO:0000256" key="1">
    <source>
        <dbReference type="SAM" id="MobiDB-lite"/>
    </source>
</evidence>
<evidence type="ECO:0000313" key="2">
    <source>
        <dbReference type="EMBL" id="PWA99280.1"/>
    </source>
</evidence>